<accession>A0AA35LWU6</accession>
<dbReference type="PANTHER" id="PTHR43606">
    <property type="entry name" value="PHOSPHATASE, PUTATIVE (AFU_ORTHOLOGUE AFUA_6G08710)-RELATED"/>
    <property type="match status" value="1"/>
</dbReference>
<dbReference type="InterPro" id="IPR052900">
    <property type="entry name" value="Phospholipid_Metab_Enz"/>
</dbReference>
<name>A0AA35LWU6_9HYPO</name>
<comment type="caution">
    <text evidence="3">The sequence shown here is derived from an EMBL/GenBank/DDBJ whole genome shotgun (WGS) entry which is preliminary data.</text>
</comment>
<organism evidence="3 4">
    <name type="scientific">Clonostachys chloroleuca</name>
    <dbReference type="NCBI Taxonomy" id="1926264"/>
    <lineage>
        <taxon>Eukaryota</taxon>
        <taxon>Fungi</taxon>
        <taxon>Dikarya</taxon>
        <taxon>Ascomycota</taxon>
        <taxon>Pezizomycotina</taxon>
        <taxon>Sordariomycetes</taxon>
        <taxon>Hypocreomycetidae</taxon>
        <taxon>Hypocreales</taxon>
        <taxon>Bionectriaceae</taxon>
        <taxon>Clonostachys</taxon>
    </lineage>
</organism>
<dbReference type="InterPro" id="IPR038607">
    <property type="entry name" value="PhoD-like_sf"/>
</dbReference>
<proteinExistence type="predicted"/>
<evidence type="ECO:0000256" key="1">
    <source>
        <dbReference type="SAM" id="MobiDB-lite"/>
    </source>
</evidence>
<reference evidence="3" key="1">
    <citation type="submission" date="2023-01" db="EMBL/GenBank/DDBJ databases">
        <authorList>
            <person name="Piombo E."/>
        </authorList>
    </citation>
    <scope>NUCLEOTIDE SEQUENCE</scope>
</reference>
<keyword evidence="4" id="KW-1185">Reference proteome</keyword>
<feature type="compositionally biased region" description="Polar residues" evidence="1">
    <location>
        <begin position="139"/>
        <end position="155"/>
    </location>
</feature>
<dbReference type="InterPro" id="IPR018946">
    <property type="entry name" value="PhoD-like_MPP"/>
</dbReference>
<feature type="domain" description="PhoD-like phosphatase metallophosphatase" evidence="2">
    <location>
        <begin position="1"/>
        <end position="190"/>
    </location>
</feature>
<evidence type="ECO:0000313" key="4">
    <source>
        <dbReference type="Proteomes" id="UP001160390"/>
    </source>
</evidence>
<dbReference type="PANTHER" id="PTHR43606:SF7">
    <property type="entry name" value="PHOSPHATASE, PUTATIVE (AFU_ORTHOLOGUE AFUA_6G08710)-RELATED"/>
    <property type="match status" value="1"/>
</dbReference>
<dbReference type="Proteomes" id="UP001160390">
    <property type="component" value="Unassembled WGS sequence"/>
</dbReference>
<dbReference type="Pfam" id="PF09423">
    <property type="entry name" value="PhoD"/>
    <property type="match status" value="1"/>
</dbReference>
<evidence type="ECO:0000313" key="3">
    <source>
        <dbReference type="EMBL" id="CAI6082946.1"/>
    </source>
</evidence>
<dbReference type="Gene3D" id="3.60.21.70">
    <property type="entry name" value="PhoD-like phosphatase"/>
    <property type="match status" value="1"/>
</dbReference>
<evidence type="ECO:0000259" key="2">
    <source>
        <dbReference type="Pfam" id="PF09423"/>
    </source>
</evidence>
<dbReference type="AlphaFoldDB" id="A0AA35LWU6"/>
<gene>
    <name evidence="3" type="ORF">CCHLO57077_00018090</name>
</gene>
<dbReference type="EMBL" id="CABFNP030000739">
    <property type="protein sequence ID" value="CAI6082946.1"/>
    <property type="molecule type" value="Genomic_DNA"/>
</dbReference>
<feature type="region of interest" description="Disordered" evidence="1">
    <location>
        <begin position="123"/>
        <end position="160"/>
    </location>
</feature>
<sequence length="261" mass="29054">MGDLFDLIILDTRYYDCGIADGSESSLLLASTHERVFYTNFRGDSSANCPSLRTEALFGAWSETKSCSAIGSKKRQARWLEMTGTQAYTGSRNRTLKHIYDKEINNNQNWVADLTWTGKKPYDPDSGDGSVGVELAGTAVSSGGRSGPLTSSDSGSRTELERNSVFQWQDGYYRRYFILHLNHEKMTAQFLGSPSVATRNAWDLPLANLTMLRGVNHLERPVAGGRVETGALRGGEVKHTNLTFNTETNEWKVIGFEKMYL</sequence>
<protein>
    <recommendedName>
        <fullName evidence="2">PhoD-like phosphatase metallophosphatase domain-containing protein</fullName>
    </recommendedName>
</protein>